<proteinExistence type="predicted"/>
<feature type="compositionally biased region" description="Polar residues" evidence="2">
    <location>
        <begin position="185"/>
        <end position="225"/>
    </location>
</feature>
<dbReference type="RefSeq" id="XP_070863618.1">
    <property type="nucleotide sequence ID" value="XM_071014220.1"/>
</dbReference>
<sequence length="650" mass="69920">MTTNAVQSHINRSTMDNNPQPASCDQGSRPESEGSKESSPQRSSGDKRPASDTKQPDGQSAMAGQQTQDGSPRSSKRQKVDGSLEETRQSGSKSPRSGDSTPHAGWNQGVSRGLRISFGAKSRLSKQPSPKTPGSPAQPSVDSADLNGSPSTNADQVAGGQGAASAELDSNNLPTISVQAKEASAQESPAGSRPSSAHSKNSASAQQRGSQAGNNASTPRGTQGSDDWAIPAAQSAVDFAVDGNDERGWEEKFVSWCRSLHQLNHGKIKANIPRERNRVVDAYVSWVGTIDGLKKKKVATARRVAIDYARDHANVIVSLFSEPLALTVEPAPETQPAAQPGEPAAAPQEDGAQPSTATSPGEVSDENTGPDLEHQERYYPGIDAKVQFCTMCASRGHRVANCPAMPCRFCQTAQHRSFSCQTRQRCDKCEQLGHSKLECTEKLKLPADQRECAFCGSRDHADASCHELWRSYVFEAHADAVQKVRHLPVYCYFCGSEGHYGGACSANSKRPREGPWETWSLVNCTRYMDPASTDAAIIYGGGSSQANWASSDRPDLGKSIVPQRHIFIEDSDDDDEAEQFIRPPVQKAQKPRGGSYINFSSSRTGNQYQQTDRRGGQAQAPSGLPPHIPPPSFQDRNRRGGGGRRGRGGR</sequence>
<evidence type="ECO:0000256" key="1">
    <source>
        <dbReference type="PROSITE-ProRule" id="PRU00047"/>
    </source>
</evidence>
<feature type="compositionally biased region" description="Pro residues" evidence="2">
    <location>
        <begin position="623"/>
        <end position="632"/>
    </location>
</feature>
<dbReference type="Proteomes" id="UP001600064">
    <property type="component" value="Unassembled WGS sequence"/>
</dbReference>
<gene>
    <name evidence="4" type="ORF">VTJ83DRAFT_7401</name>
</gene>
<comment type="caution">
    <text evidence="4">The sequence shown here is derived from an EMBL/GenBank/DDBJ whole genome shotgun (WGS) entry which is preliminary data.</text>
</comment>
<feature type="region of interest" description="Disordered" evidence="2">
    <location>
        <begin position="582"/>
        <end position="650"/>
    </location>
</feature>
<evidence type="ECO:0000259" key="3">
    <source>
        <dbReference type="PROSITE" id="PS50158"/>
    </source>
</evidence>
<dbReference type="PROSITE" id="PS50158">
    <property type="entry name" value="ZF_CCHC"/>
    <property type="match status" value="1"/>
</dbReference>
<feature type="compositionally biased region" description="Basic and acidic residues" evidence="2">
    <location>
        <begin position="44"/>
        <end position="55"/>
    </location>
</feature>
<feature type="compositionally biased region" description="Low complexity" evidence="2">
    <location>
        <begin position="332"/>
        <end position="354"/>
    </location>
</feature>
<keyword evidence="1" id="KW-0479">Metal-binding</keyword>
<feature type="compositionally biased region" description="Basic and acidic residues" evidence="2">
    <location>
        <begin position="78"/>
        <end position="88"/>
    </location>
</feature>
<dbReference type="SMART" id="SM00343">
    <property type="entry name" value="ZnF_C2HC"/>
    <property type="match status" value="5"/>
</dbReference>
<evidence type="ECO:0000313" key="5">
    <source>
        <dbReference type="Proteomes" id="UP001600064"/>
    </source>
</evidence>
<dbReference type="GeneID" id="98128864"/>
<feature type="region of interest" description="Disordered" evidence="2">
    <location>
        <begin position="1"/>
        <end position="227"/>
    </location>
</feature>
<organism evidence="4 5">
    <name type="scientific">Remersonia thermophila</name>
    <dbReference type="NCBI Taxonomy" id="72144"/>
    <lineage>
        <taxon>Eukaryota</taxon>
        <taxon>Fungi</taxon>
        <taxon>Dikarya</taxon>
        <taxon>Ascomycota</taxon>
        <taxon>Pezizomycotina</taxon>
        <taxon>Sordariomycetes</taxon>
        <taxon>Sordariomycetidae</taxon>
        <taxon>Sordariales</taxon>
        <taxon>Sordariales incertae sedis</taxon>
        <taxon>Remersonia</taxon>
    </lineage>
</organism>
<evidence type="ECO:0000313" key="4">
    <source>
        <dbReference type="EMBL" id="KAL2264891.1"/>
    </source>
</evidence>
<dbReference type="InterPro" id="IPR001878">
    <property type="entry name" value="Znf_CCHC"/>
</dbReference>
<dbReference type="Gene3D" id="4.10.60.10">
    <property type="entry name" value="Zinc finger, CCHC-type"/>
    <property type="match status" value="1"/>
</dbReference>
<feature type="compositionally biased region" description="Basic residues" evidence="2">
    <location>
        <begin position="639"/>
        <end position="650"/>
    </location>
</feature>
<feature type="compositionally biased region" description="Polar residues" evidence="2">
    <location>
        <begin position="168"/>
        <end position="178"/>
    </location>
</feature>
<feature type="compositionally biased region" description="Polar residues" evidence="2">
    <location>
        <begin position="56"/>
        <end position="73"/>
    </location>
</feature>
<feature type="compositionally biased region" description="Polar residues" evidence="2">
    <location>
        <begin position="135"/>
        <end position="155"/>
    </location>
</feature>
<reference evidence="4 5" key="1">
    <citation type="journal article" date="2024" name="Commun. Biol.">
        <title>Comparative genomic analysis of thermophilic fungi reveals convergent evolutionary adaptations and gene losses.</title>
        <authorList>
            <person name="Steindorff A.S."/>
            <person name="Aguilar-Pontes M.V."/>
            <person name="Robinson A.J."/>
            <person name="Andreopoulos B."/>
            <person name="LaButti K."/>
            <person name="Kuo A."/>
            <person name="Mondo S."/>
            <person name="Riley R."/>
            <person name="Otillar R."/>
            <person name="Haridas S."/>
            <person name="Lipzen A."/>
            <person name="Grimwood J."/>
            <person name="Schmutz J."/>
            <person name="Clum A."/>
            <person name="Reid I.D."/>
            <person name="Moisan M.C."/>
            <person name="Butler G."/>
            <person name="Nguyen T.T.M."/>
            <person name="Dewar K."/>
            <person name="Conant G."/>
            <person name="Drula E."/>
            <person name="Henrissat B."/>
            <person name="Hansel C."/>
            <person name="Singer S."/>
            <person name="Hutchinson M.I."/>
            <person name="de Vries R.P."/>
            <person name="Natvig D.O."/>
            <person name="Powell A.J."/>
            <person name="Tsang A."/>
            <person name="Grigoriev I.V."/>
        </authorList>
    </citation>
    <scope>NUCLEOTIDE SEQUENCE [LARGE SCALE GENOMIC DNA]</scope>
    <source>
        <strain evidence="4 5">ATCC 22073</strain>
    </source>
</reference>
<feature type="region of interest" description="Disordered" evidence="2">
    <location>
        <begin position="332"/>
        <end position="374"/>
    </location>
</feature>
<dbReference type="EMBL" id="JAZGUE010000007">
    <property type="protein sequence ID" value="KAL2264891.1"/>
    <property type="molecule type" value="Genomic_DNA"/>
</dbReference>
<dbReference type="InterPro" id="IPR036875">
    <property type="entry name" value="Znf_CCHC_sf"/>
</dbReference>
<evidence type="ECO:0000256" key="2">
    <source>
        <dbReference type="SAM" id="MobiDB-lite"/>
    </source>
</evidence>
<dbReference type="PANTHER" id="PTHR46978:SF1">
    <property type="entry name" value="ZINC KNUCKLE (CCHC-TYPE) FAMILY PROTEIN"/>
    <property type="match status" value="1"/>
</dbReference>
<name>A0ABR4D4X5_9PEZI</name>
<feature type="compositionally biased region" description="Polar residues" evidence="2">
    <location>
        <begin position="1"/>
        <end position="26"/>
    </location>
</feature>
<feature type="compositionally biased region" description="Polar residues" evidence="2">
    <location>
        <begin position="89"/>
        <end position="100"/>
    </location>
</feature>
<feature type="domain" description="CCHC-type" evidence="3">
    <location>
        <begin position="491"/>
        <end position="504"/>
    </location>
</feature>
<keyword evidence="1" id="KW-0863">Zinc-finger</keyword>
<keyword evidence="5" id="KW-1185">Reference proteome</keyword>
<keyword evidence="1" id="KW-0862">Zinc</keyword>
<accession>A0ABR4D4X5</accession>
<protein>
    <recommendedName>
        <fullName evidence="3">CCHC-type domain-containing protein</fullName>
    </recommendedName>
</protein>
<dbReference type="PANTHER" id="PTHR46978">
    <property type="entry name" value="ZINC KNUCKLE (CCHC-TYPE) FAMILY PROTEIN"/>
    <property type="match status" value="1"/>
</dbReference>
<dbReference type="SUPFAM" id="SSF57756">
    <property type="entry name" value="Retrovirus zinc finger-like domains"/>
    <property type="match status" value="1"/>
</dbReference>
<feature type="compositionally biased region" description="Polar residues" evidence="2">
    <location>
        <begin position="597"/>
        <end position="610"/>
    </location>
</feature>